<name>A0AA97AHN5_9CYAN</name>
<reference evidence="1" key="1">
    <citation type="submission" date="2020-05" db="EMBL/GenBank/DDBJ databases">
        <authorList>
            <person name="Zhu T."/>
            <person name="Keshari N."/>
            <person name="Lu X."/>
        </authorList>
    </citation>
    <scope>NUCLEOTIDE SEQUENCE</scope>
    <source>
        <strain evidence="1">NK1-12</strain>
    </source>
</reference>
<gene>
    <name evidence="1" type="ORF">HJG54_08580</name>
</gene>
<proteinExistence type="predicted"/>
<dbReference type="RefSeq" id="WP_316434454.1">
    <property type="nucleotide sequence ID" value="NZ_CP053586.1"/>
</dbReference>
<dbReference type="PANTHER" id="PTHR31687">
    <property type="match status" value="1"/>
</dbReference>
<accession>A0AA97AHN5</accession>
<evidence type="ECO:0000313" key="1">
    <source>
        <dbReference type="EMBL" id="WNZ22906.1"/>
    </source>
</evidence>
<dbReference type="InterPro" id="IPR012469">
    <property type="entry name" value="DUF1688"/>
</dbReference>
<dbReference type="EMBL" id="CP053586">
    <property type="protein sequence ID" value="WNZ22906.1"/>
    <property type="molecule type" value="Genomic_DNA"/>
</dbReference>
<dbReference type="PANTHER" id="PTHR31687:SF3">
    <property type="entry name" value="PROTEIN URG3"/>
    <property type="match status" value="1"/>
</dbReference>
<sequence length="423" mass="46334">MADFEAGMSDLTLEQAAVRYLRSTEAIRERCGQLFELCLQDRLAYFRCDLERLGAVADYVTQEIQTNYPDWQVPFHSRWRHFQAGGVDRLAQLDQKLAHLPPLEQARAKFDLAVTSVLLDAGAGATWTYTETETGQTFQRSEGLAVASYCLFLNGGFASQPDQLRVDAVGLQQLTLETLANGFQVTAANPLVGLEGRLQLMQQLGRVLARSPELFGELGRPGGLVDYLLLQAPQGQLPAHTVFEAVLLGFSEIWPGRTTLAGVNLGDVWRHSGLPNSGSSNTDLGSQLVPFHKLSQWLTYSLLEPLQDLGLEITDLDQLTGLAEYRNGGLCLDLGLLQPKQAIVLSEPHVPSSEVIVEWRALTVVLLDQIAATIRQRQNLTAAELPLAKVLEGGTWAAGRRIAASLRPNGEPPIRIVSDGTVF</sequence>
<dbReference type="AlphaFoldDB" id="A0AA97AHN5"/>
<organism evidence="1">
    <name type="scientific">Leptolyngbya sp. NK1-12</name>
    <dbReference type="NCBI Taxonomy" id="2547451"/>
    <lineage>
        <taxon>Bacteria</taxon>
        <taxon>Bacillati</taxon>
        <taxon>Cyanobacteriota</taxon>
        <taxon>Cyanophyceae</taxon>
        <taxon>Leptolyngbyales</taxon>
        <taxon>Leptolyngbyaceae</taxon>
        <taxon>Leptolyngbya group</taxon>
        <taxon>Leptolyngbya</taxon>
    </lineage>
</organism>
<protein>
    <submittedName>
        <fullName evidence="1">URC4/urg3 family protein</fullName>
    </submittedName>
</protein>
<dbReference type="Pfam" id="PF07958">
    <property type="entry name" value="DUF1688"/>
    <property type="match status" value="1"/>
</dbReference>